<evidence type="ECO:0000313" key="2">
    <source>
        <dbReference type="EMBL" id="PSH68640.1"/>
    </source>
</evidence>
<dbReference type="EMBL" id="PGGO01000008">
    <property type="protein sequence ID" value="PSH68640.1"/>
    <property type="molecule type" value="Genomic_DNA"/>
</dbReference>
<name>A0A2P7BQA6_9HYPH</name>
<organism evidence="2 3">
    <name type="scientific">Phyllobacterium brassicacearum</name>
    <dbReference type="NCBI Taxonomy" id="314235"/>
    <lineage>
        <taxon>Bacteria</taxon>
        <taxon>Pseudomonadati</taxon>
        <taxon>Pseudomonadota</taxon>
        <taxon>Alphaproteobacteria</taxon>
        <taxon>Hyphomicrobiales</taxon>
        <taxon>Phyllobacteriaceae</taxon>
        <taxon>Phyllobacterium</taxon>
    </lineage>
</organism>
<evidence type="ECO:0000256" key="1">
    <source>
        <dbReference type="SAM" id="MobiDB-lite"/>
    </source>
</evidence>
<comment type="caution">
    <text evidence="2">The sequence shown here is derived from an EMBL/GenBank/DDBJ whole genome shotgun (WGS) entry which is preliminary data.</text>
</comment>
<sequence length="82" mass="8673">MSTPASAQTQRAVTGNSTATLNRILAGEGRPGDSATTGSGITYRVLPNGTVEMRNPRYGTVKYSNPEPAWQRNLKNQGVGGH</sequence>
<dbReference type="Proteomes" id="UP000241444">
    <property type="component" value="Unassembled WGS sequence"/>
</dbReference>
<accession>A0A2P7BQA6</accession>
<evidence type="ECO:0000313" key="3">
    <source>
        <dbReference type="Proteomes" id="UP000241444"/>
    </source>
</evidence>
<keyword evidence="3" id="KW-1185">Reference proteome</keyword>
<reference evidence="3" key="1">
    <citation type="submission" date="2017-11" db="EMBL/GenBank/DDBJ databases">
        <authorList>
            <person name="Kuznetsova I."/>
            <person name="Sazanova A."/>
            <person name="Chirak E."/>
            <person name="Safronova V."/>
            <person name="Willems A."/>
        </authorList>
    </citation>
    <scope>NUCLEOTIDE SEQUENCE [LARGE SCALE GENOMIC DNA]</scope>
    <source>
        <strain evidence="3">STM 196</strain>
    </source>
</reference>
<dbReference type="AlphaFoldDB" id="A0A2P7BQA6"/>
<proteinExistence type="predicted"/>
<protein>
    <submittedName>
        <fullName evidence="2">Uncharacterized protein</fullName>
    </submittedName>
</protein>
<feature type="region of interest" description="Disordered" evidence="1">
    <location>
        <begin position="62"/>
        <end position="82"/>
    </location>
</feature>
<gene>
    <name evidence="2" type="ORF">CU102_12850</name>
</gene>